<keyword evidence="2" id="KW-1185">Reference proteome</keyword>
<sequence length="151" mass="18217">MSMRRYDIILVNEEVAYMYNGMEKKLFHLFVENYYAKGILKTITDLQINYIKNDYHIDELDTFLFEALGKEDDYHYSFEKHILQLDKYKSYARLILSKNKIILYADGSLDAETMFFEVLRNFRPYFLAISVQSKRYGWLKPIRPLDMAIEY</sequence>
<protein>
    <recommendedName>
        <fullName evidence="3">Sporulation inhibitor of replication protein SirA</fullName>
    </recommendedName>
</protein>
<dbReference type="InterPro" id="IPR038449">
    <property type="entry name" value="SirA_sf"/>
</dbReference>
<dbReference type="Proteomes" id="UP000281498">
    <property type="component" value="Unassembled WGS sequence"/>
</dbReference>
<reference evidence="1 2" key="1">
    <citation type="submission" date="2017-10" db="EMBL/GenBank/DDBJ databases">
        <title>Bacillus sp. nov., a halophilic bacterium isolated from a Keqin Lake.</title>
        <authorList>
            <person name="Wang H."/>
        </authorList>
    </citation>
    <scope>NUCLEOTIDE SEQUENCE [LARGE SCALE GENOMIC DNA]</scope>
    <source>
        <strain evidence="1 2">KCTC 13187</strain>
    </source>
</reference>
<evidence type="ECO:0000313" key="2">
    <source>
        <dbReference type="Proteomes" id="UP000281498"/>
    </source>
</evidence>
<evidence type="ECO:0000313" key="1">
    <source>
        <dbReference type="EMBL" id="RKL69135.1"/>
    </source>
</evidence>
<gene>
    <name evidence="1" type="ORF">CR203_03620</name>
</gene>
<evidence type="ECO:0008006" key="3">
    <source>
        <dbReference type="Google" id="ProtNLM"/>
    </source>
</evidence>
<name>A0A3A9KMK8_9BACI</name>
<dbReference type="InterPro" id="IPR019683">
    <property type="entry name" value="SirA"/>
</dbReference>
<dbReference type="AlphaFoldDB" id="A0A3A9KMK8"/>
<accession>A0A3A9KMK8</accession>
<comment type="caution">
    <text evidence="1">The sequence shown here is derived from an EMBL/GenBank/DDBJ whole genome shotgun (WGS) entry which is preliminary data.</text>
</comment>
<dbReference type="Pfam" id="PF10747">
    <property type="entry name" value="SirA"/>
    <property type="match status" value="1"/>
</dbReference>
<dbReference type="EMBL" id="PDOE01000001">
    <property type="protein sequence ID" value="RKL69135.1"/>
    <property type="molecule type" value="Genomic_DNA"/>
</dbReference>
<organism evidence="1 2">
    <name type="scientific">Salipaludibacillus neizhouensis</name>
    <dbReference type="NCBI Taxonomy" id="885475"/>
    <lineage>
        <taxon>Bacteria</taxon>
        <taxon>Bacillati</taxon>
        <taxon>Bacillota</taxon>
        <taxon>Bacilli</taxon>
        <taxon>Bacillales</taxon>
        <taxon>Bacillaceae</taxon>
    </lineage>
</organism>
<dbReference type="Gene3D" id="3.30.310.250">
    <property type="entry name" value="Sporulation inhibitor of replication protein SirA"/>
    <property type="match status" value="1"/>
</dbReference>
<dbReference type="OrthoDB" id="2736584at2"/>
<proteinExistence type="predicted"/>